<dbReference type="Pfam" id="PF08450">
    <property type="entry name" value="SGL"/>
    <property type="match status" value="1"/>
</dbReference>
<dbReference type="InterPro" id="IPR011042">
    <property type="entry name" value="6-blade_b-propeller_TolB-like"/>
</dbReference>
<feature type="domain" description="SMP-30/Gluconolactonase/LRE-like region" evidence="1">
    <location>
        <begin position="121"/>
        <end position="256"/>
    </location>
</feature>
<dbReference type="EMBL" id="MU003710">
    <property type="protein sequence ID" value="KAF2805282.1"/>
    <property type="molecule type" value="Genomic_DNA"/>
</dbReference>
<evidence type="ECO:0000313" key="2">
    <source>
        <dbReference type="EMBL" id="KAF2805282.1"/>
    </source>
</evidence>
<sequence length="265" mass="29611">FWGTTTSDPAIKAEFAKIGSASFIAFDDRFYNIIGPNSKVEKLVDLPEEMHEAPNYLPKQNKVFMSAYNETYDYLIDPCSEPPTIEQITADPPLESVNGGILVGGQLLVGTDGYRNFSPPGIYTLDLNTLKSGVLLNNYRGLRFNTVDDLTVDHFGNIWFVDAPLVWFIEGEKPGLHKVFDNAPTLPSAIYVYNITSGTIVCVDQSMVWPNGIAFSPDRKTLYVSDTPFNLQTEFRGVFAFDVTYPYTLSNKRMVYLPDTNIVDG</sequence>
<reference evidence="4" key="3">
    <citation type="submission" date="2025-04" db="UniProtKB">
        <authorList>
            <consortium name="RefSeq"/>
        </authorList>
    </citation>
    <scope>IDENTIFICATION</scope>
    <source>
        <strain evidence="4">CBS 304.34</strain>
    </source>
</reference>
<dbReference type="GeneID" id="54455332"/>
<dbReference type="InterPro" id="IPR052988">
    <property type="entry name" value="Oryzine_lactonohydrolase"/>
</dbReference>
<reference evidence="2 4" key="1">
    <citation type="journal article" date="2020" name="Stud. Mycol.">
        <title>101 Dothideomycetes genomes: a test case for predicting lifestyles and emergence of pathogens.</title>
        <authorList>
            <person name="Haridas S."/>
            <person name="Albert R."/>
            <person name="Binder M."/>
            <person name="Bloem J."/>
            <person name="Labutti K."/>
            <person name="Salamov A."/>
            <person name="Andreopoulos B."/>
            <person name="Baker S."/>
            <person name="Barry K."/>
            <person name="Bills G."/>
            <person name="Bluhm B."/>
            <person name="Cannon C."/>
            <person name="Castanera R."/>
            <person name="Culley D."/>
            <person name="Daum C."/>
            <person name="Ezra D."/>
            <person name="Gonzalez J."/>
            <person name="Henrissat B."/>
            <person name="Kuo A."/>
            <person name="Liang C."/>
            <person name="Lipzen A."/>
            <person name="Lutzoni F."/>
            <person name="Magnuson J."/>
            <person name="Mondo S."/>
            <person name="Nolan M."/>
            <person name="Ohm R."/>
            <person name="Pangilinan J."/>
            <person name="Park H.-J."/>
            <person name="Ramirez L."/>
            <person name="Alfaro M."/>
            <person name="Sun H."/>
            <person name="Tritt A."/>
            <person name="Yoshinaga Y."/>
            <person name="Zwiers L.-H."/>
            <person name="Turgeon B."/>
            <person name="Goodwin S."/>
            <person name="Spatafora J."/>
            <person name="Crous P."/>
            <person name="Grigoriev I."/>
        </authorList>
    </citation>
    <scope>NUCLEOTIDE SEQUENCE</scope>
    <source>
        <strain evidence="2 4">CBS 304.34</strain>
    </source>
</reference>
<dbReference type="Proteomes" id="UP000504636">
    <property type="component" value="Unplaced"/>
</dbReference>
<reference evidence="4" key="2">
    <citation type="submission" date="2020-04" db="EMBL/GenBank/DDBJ databases">
        <authorList>
            <consortium name="NCBI Genome Project"/>
        </authorList>
    </citation>
    <scope>NUCLEOTIDE SEQUENCE</scope>
    <source>
        <strain evidence="4">CBS 304.34</strain>
    </source>
</reference>
<keyword evidence="3" id="KW-1185">Reference proteome</keyword>
<name>A0A6A6Y8Y9_9PEZI</name>
<proteinExistence type="predicted"/>
<dbReference type="AlphaFoldDB" id="A0A6A6Y8Y9"/>
<evidence type="ECO:0000313" key="4">
    <source>
        <dbReference type="RefSeq" id="XP_033572246.1"/>
    </source>
</evidence>
<protein>
    <submittedName>
        <fullName evidence="2 4">Calcium-dependent phosphotriesterase</fullName>
    </submittedName>
</protein>
<dbReference type="Gene3D" id="2.120.10.30">
    <property type="entry name" value="TolB, C-terminal domain"/>
    <property type="match status" value="1"/>
</dbReference>
<dbReference type="RefSeq" id="XP_033572246.1">
    <property type="nucleotide sequence ID" value="XM_033714439.1"/>
</dbReference>
<dbReference type="InterPro" id="IPR013658">
    <property type="entry name" value="SGL"/>
</dbReference>
<evidence type="ECO:0000259" key="1">
    <source>
        <dbReference type="Pfam" id="PF08450"/>
    </source>
</evidence>
<dbReference type="PANTHER" id="PTHR47064">
    <property type="entry name" value="PUTATIVE (AFU_ORTHOLOGUE AFUA_1G08990)-RELATED"/>
    <property type="match status" value="1"/>
</dbReference>
<feature type="non-terminal residue" evidence="2">
    <location>
        <position position="265"/>
    </location>
</feature>
<dbReference type="SUPFAM" id="SSF63829">
    <property type="entry name" value="Calcium-dependent phosphotriesterase"/>
    <property type="match status" value="1"/>
</dbReference>
<evidence type="ECO:0000313" key="3">
    <source>
        <dbReference type="Proteomes" id="UP000504636"/>
    </source>
</evidence>
<dbReference type="PANTHER" id="PTHR47064:SF2">
    <property type="entry name" value="SMP-30_GLUCONOLACTONASE_LRE-LIKE REGION DOMAIN-CONTAINING PROTEIN-RELATED"/>
    <property type="match status" value="1"/>
</dbReference>
<gene>
    <name evidence="2 4" type="ORF">BDZ99DRAFT_346312</name>
</gene>
<dbReference type="OrthoDB" id="423498at2759"/>
<feature type="non-terminal residue" evidence="2">
    <location>
        <position position="1"/>
    </location>
</feature>
<organism evidence="2">
    <name type="scientific">Mytilinidion resinicola</name>
    <dbReference type="NCBI Taxonomy" id="574789"/>
    <lineage>
        <taxon>Eukaryota</taxon>
        <taxon>Fungi</taxon>
        <taxon>Dikarya</taxon>
        <taxon>Ascomycota</taxon>
        <taxon>Pezizomycotina</taxon>
        <taxon>Dothideomycetes</taxon>
        <taxon>Pleosporomycetidae</taxon>
        <taxon>Mytilinidiales</taxon>
        <taxon>Mytilinidiaceae</taxon>
        <taxon>Mytilinidion</taxon>
    </lineage>
</organism>
<accession>A0A6A6Y8Y9</accession>